<dbReference type="Proteomes" id="UP000239203">
    <property type="component" value="Unassembled WGS sequence"/>
</dbReference>
<sequence>MPLGDRDAADHATELALTAVGPLSSERTVERVRALRRRARKVGARQVDERITAFLASS</sequence>
<organism evidence="1 2">
    <name type="scientific">Actinokineospora auranticolor</name>
    <dbReference type="NCBI Taxonomy" id="155976"/>
    <lineage>
        <taxon>Bacteria</taxon>
        <taxon>Bacillati</taxon>
        <taxon>Actinomycetota</taxon>
        <taxon>Actinomycetes</taxon>
        <taxon>Pseudonocardiales</taxon>
        <taxon>Pseudonocardiaceae</taxon>
        <taxon>Actinokineospora</taxon>
    </lineage>
</organism>
<dbReference type="RefSeq" id="WP_181043411.1">
    <property type="nucleotide sequence ID" value="NZ_CP154825.1"/>
</dbReference>
<evidence type="ECO:0000313" key="2">
    <source>
        <dbReference type="Proteomes" id="UP000239203"/>
    </source>
</evidence>
<gene>
    <name evidence="1" type="ORF">CLV40_104228</name>
</gene>
<proteinExistence type="predicted"/>
<accession>A0A2S6GV20</accession>
<keyword evidence="2" id="KW-1185">Reference proteome</keyword>
<dbReference type="EMBL" id="PTIX01000004">
    <property type="protein sequence ID" value="PPK68981.1"/>
    <property type="molecule type" value="Genomic_DNA"/>
</dbReference>
<protein>
    <submittedName>
        <fullName evidence="1">Uncharacterized protein</fullName>
    </submittedName>
</protein>
<evidence type="ECO:0000313" key="1">
    <source>
        <dbReference type="EMBL" id="PPK68981.1"/>
    </source>
</evidence>
<name>A0A2S6GV20_9PSEU</name>
<comment type="caution">
    <text evidence="1">The sequence shown here is derived from an EMBL/GenBank/DDBJ whole genome shotgun (WGS) entry which is preliminary data.</text>
</comment>
<reference evidence="1 2" key="1">
    <citation type="submission" date="2018-02" db="EMBL/GenBank/DDBJ databases">
        <title>Genomic Encyclopedia of Archaeal and Bacterial Type Strains, Phase II (KMG-II): from individual species to whole genera.</title>
        <authorList>
            <person name="Goeker M."/>
        </authorList>
    </citation>
    <scope>NUCLEOTIDE SEQUENCE [LARGE SCALE GENOMIC DNA]</scope>
    <source>
        <strain evidence="1 2">YU 961-1</strain>
    </source>
</reference>
<dbReference type="AlphaFoldDB" id="A0A2S6GV20"/>